<evidence type="ECO:0000313" key="16">
    <source>
        <dbReference type="EMBL" id="OCX67603.1"/>
    </source>
</evidence>
<dbReference type="AlphaFoldDB" id="A0A1C2HV17"/>
<name>A0A1C2HV17_ACITH</name>
<evidence type="ECO:0000256" key="9">
    <source>
        <dbReference type="ARBA" id="ARBA00074363"/>
    </source>
</evidence>
<dbReference type="GO" id="GO:0003676">
    <property type="term" value="F:nucleic acid binding"/>
    <property type="evidence" value="ECO:0007669"/>
    <property type="project" value="InterPro"/>
</dbReference>
<accession>A0A1C2HV17</accession>
<dbReference type="PANTHER" id="PTHR47959:SF13">
    <property type="entry name" value="ATP-DEPENDENT RNA HELICASE RHLE"/>
    <property type="match status" value="1"/>
</dbReference>
<evidence type="ECO:0000256" key="4">
    <source>
        <dbReference type="ARBA" id="ARBA00022801"/>
    </source>
</evidence>
<dbReference type="CDD" id="cd00268">
    <property type="entry name" value="DEADc"/>
    <property type="match status" value="1"/>
</dbReference>
<keyword evidence="4 11" id="KW-0378">Hydrolase</keyword>
<keyword evidence="2" id="KW-0963">Cytoplasm</keyword>
<evidence type="ECO:0000256" key="5">
    <source>
        <dbReference type="ARBA" id="ARBA00022806"/>
    </source>
</evidence>
<dbReference type="PROSITE" id="PS51192">
    <property type="entry name" value="HELICASE_ATP_BIND_1"/>
    <property type="match status" value="1"/>
</dbReference>
<proteinExistence type="inferred from homology"/>
<evidence type="ECO:0000256" key="2">
    <source>
        <dbReference type="ARBA" id="ARBA00022490"/>
    </source>
</evidence>
<reference evidence="16" key="1">
    <citation type="journal article" date="2016" name="Int. J. Mol. Sci.">
        <title>Comparative genomics of the extreme acidophile Acidithiobacillus thiooxidans reveals intraspecific divergence and niche adaptation.</title>
        <authorList>
            <person name="Zhang X."/>
            <person name="Feng X."/>
            <person name="Tao J."/>
            <person name="Ma L."/>
            <person name="Xiao Y."/>
            <person name="Liang Y."/>
            <person name="Liu X."/>
            <person name="Yin H."/>
        </authorList>
    </citation>
    <scope>NUCLEOTIDE SEQUENCE [LARGE SCALE GENOMIC DNA]</scope>
    <source>
        <strain evidence="16">DXS-W</strain>
    </source>
</reference>
<comment type="catalytic activity">
    <reaction evidence="8">
        <text>ATP + H2O = ADP + phosphate + H(+)</text>
        <dbReference type="Rhea" id="RHEA:13065"/>
        <dbReference type="ChEBI" id="CHEBI:15377"/>
        <dbReference type="ChEBI" id="CHEBI:15378"/>
        <dbReference type="ChEBI" id="CHEBI:30616"/>
        <dbReference type="ChEBI" id="CHEBI:43474"/>
        <dbReference type="ChEBI" id="CHEBI:456216"/>
        <dbReference type="EC" id="3.6.4.13"/>
    </reaction>
</comment>
<dbReference type="PROSITE" id="PS51195">
    <property type="entry name" value="Q_MOTIF"/>
    <property type="match status" value="1"/>
</dbReference>
<dbReference type="EMBL" id="LWRY01000308">
    <property type="protein sequence ID" value="OCX67603.1"/>
    <property type="molecule type" value="Genomic_DNA"/>
</dbReference>
<dbReference type="FunFam" id="3.40.50.300:FF:000468">
    <property type="entry name" value="ATP-dependent RNA helicase RhlE"/>
    <property type="match status" value="1"/>
</dbReference>
<dbReference type="PANTHER" id="PTHR47959">
    <property type="entry name" value="ATP-DEPENDENT RNA HELICASE RHLE-RELATED"/>
    <property type="match status" value="1"/>
</dbReference>
<keyword evidence="17" id="KW-1185">Reference proteome</keyword>
<keyword evidence="3 11" id="KW-0547">Nucleotide-binding</keyword>
<feature type="domain" description="DEAD-box RNA helicase Q" evidence="15">
    <location>
        <begin position="3"/>
        <end position="31"/>
    </location>
</feature>
<evidence type="ECO:0000256" key="3">
    <source>
        <dbReference type="ARBA" id="ARBA00022741"/>
    </source>
</evidence>
<comment type="caution">
    <text evidence="16">The sequence shown here is derived from an EMBL/GenBank/DDBJ whole genome shotgun (WGS) entry which is preliminary data.</text>
</comment>
<dbReference type="InterPro" id="IPR001650">
    <property type="entry name" value="Helicase_C-like"/>
</dbReference>
<organism evidence="16 17">
    <name type="scientific">Acidithiobacillus thiooxidans</name>
    <name type="common">Thiobacillus thiooxidans</name>
    <dbReference type="NCBI Taxonomy" id="930"/>
    <lineage>
        <taxon>Bacteria</taxon>
        <taxon>Pseudomonadati</taxon>
        <taxon>Pseudomonadota</taxon>
        <taxon>Acidithiobacillia</taxon>
        <taxon>Acidithiobacillales</taxon>
        <taxon>Acidithiobacillaceae</taxon>
        <taxon>Acidithiobacillus</taxon>
    </lineage>
</organism>
<dbReference type="GO" id="GO:0003724">
    <property type="term" value="F:RNA helicase activity"/>
    <property type="evidence" value="ECO:0007669"/>
    <property type="project" value="UniProtKB-EC"/>
</dbReference>
<dbReference type="InterPro" id="IPR027417">
    <property type="entry name" value="P-loop_NTPase"/>
</dbReference>
<feature type="domain" description="Helicase C-terminal" evidence="14">
    <location>
        <begin position="222"/>
        <end position="383"/>
    </location>
</feature>
<protein>
    <recommendedName>
        <fullName evidence="9">DEAD-box ATP-dependent RNA helicase RhpA</fullName>
        <ecNumber evidence="1">3.6.4.13</ecNumber>
    </recommendedName>
</protein>
<evidence type="ECO:0000256" key="12">
    <source>
        <dbReference type="SAM" id="MobiDB-lite"/>
    </source>
</evidence>
<dbReference type="PROSITE" id="PS51194">
    <property type="entry name" value="HELICASE_CTER"/>
    <property type="match status" value="1"/>
</dbReference>
<dbReference type="GO" id="GO:0009266">
    <property type="term" value="P:response to temperature stimulus"/>
    <property type="evidence" value="ECO:0007669"/>
    <property type="project" value="UniProtKB-ARBA"/>
</dbReference>
<dbReference type="InterPro" id="IPR011545">
    <property type="entry name" value="DEAD/DEAH_box_helicase_dom"/>
</dbReference>
<dbReference type="InterPro" id="IPR014014">
    <property type="entry name" value="RNA_helicase_DEAD_Q_motif"/>
</dbReference>
<dbReference type="SUPFAM" id="SSF52540">
    <property type="entry name" value="P-loop containing nucleoside triphosphate hydrolases"/>
    <property type="match status" value="1"/>
</dbReference>
<evidence type="ECO:0000259" key="14">
    <source>
        <dbReference type="PROSITE" id="PS51194"/>
    </source>
</evidence>
<dbReference type="PROSITE" id="PS00039">
    <property type="entry name" value="DEAD_ATP_HELICASE"/>
    <property type="match status" value="1"/>
</dbReference>
<dbReference type="GO" id="GO:0005829">
    <property type="term" value="C:cytosol"/>
    <property type="evidence" value="ECO:0007669"/>
    <property type="project" value="TreeGrafter"/>
</dbReference>
<evidence type="ECO:0000256" key="7">
    <source>
        <dbReference type="ARBA" id="ARBA00038437"/>
    </source>
</evidence>
<dbReference type="Proteomes" id="UP000095008">
    <property type="component" value="Unassembled WGS sequence"/>
</dbReference>
<dbReference type="InterPro" id="IPR014001">
    <property type="entry name" value="Helicase_ATP-bd"/>
</dbReference>
<dbReference type="SMART" id="SM00490">
    <property type="entry name" value="HELICc"/>
    <property type="match status" value="1"/>
</dbReference>
<evidence type="ECO:0000259" key="15">
    <source>
        <dbReference type="PROSITE" id="PS51195"/>
    </source>
</evidence>
<comment type="similarity">
    <text evidence="7 11">Belongs to the DEAD box helicase family.</text>
</comment>
<keyword evidence="5 11" id="KW-0347">Helicase</keyword>
<feature type="short sequence motif" description="Q motif" evidence="10">
    <location>
        <begin position="3"/>
        <end position="31"/>
    </location>
</feature>
<evidence type="ECO:0000256" key="10">
    <source>
        <dbReference type="PROSITE-ProRule" id="PRU00552"/>
    </source>
</evidence>
<dbReference type="Pfam" id="PF00270">
    <property type="entry name" value="DEAD"/>
    <property type="match status" value="1"/>
</dbReference>
<dbReference type="InterPro" id="IPR044742">
    <property type="entry name" value="DEAD/DEAH_RhlB"/>
</dbReference>
<keyword evidence="6 11" id="KW-0067">ATP-binding</keyword>
<feature type="region of interest" description="Disordered" evidence="12">
    <location>
        <begin position="383"/>
        <end position="420"/>
    </location>
</feature>
<dbReference type="InterPro" id="IPR050079">
    <property type="entry name" value="DEAD_box_RNA_helicase"/>
</dbReference>
<dbReference type="EC" id="3.6.4.13" evidence="1"/>
<evidence type="ECO:0000256" key="11">
    <source>
        <dbReference type="RuleBase" id="RU000492"/>
    </source>
</evidence>
<dbReference type="Pfam" id="PF00271">
    <property type="entry name" value="Helicase_C"/>
    <property type="match status" value="1"/>
</dbReference>
<dbReference type="CDD" id="cd18787">
    <property type="entry name" value="SF2_C_DEAD"/>
    <property type="match status" value="1"/>
</dbReference>
<sequence length="420" mass="46220">MSSDFASLGLSEPIWRAAAERGYTTPTPIQEQAIPVVMSGVDLLAGAQTGTGKTAAFAMPILHKLAATSETAFHGPSSVRALVLVPTRELAAQVEESVQLYGKNLSLRSLILIGGVKINPQMQKLRRSVDVLVATPGRLLDHIQQRSVDLSHVEILVLDEADRMLDMGFIRDIRRILAVLPKKRQNLLFSATFSPEIRTLADGLLNNPVSVEVASRNATADTVSQRFLAVDQDRKRELLTHLIGEQQWHQVLVFTRTKHGADRLAKHLSQGGMQAMAIHGDKSQGARTRALAEFKEGKVRVLVATDIAARGIDINELPHVVNYELPHVPEDYVHRIGRTGRAGNNGQAVSLVSVDERKQLSDVEKLLKRSFTKEIIVGFEPKQSFSSQTHVPHTRRQTAPGAQRRAPSRSTGGGNRFRDR</sequence>
<evidence type="ECO:0000256" key="6">
    <source>
        <dbReference type="ARBA" id="ARBA00022840"/>
    </source>
</evidence>
<feature type="compositionally biased region" description="Gly residues" evidence="12">
    <location>
        <begin position="411"/>
        <end position="420"/>
    </location>
</feature>
<dbReference type="GO" id="GO:0016787">
    <property type="term" value="F:hydrolase activity"/>
    <property type="evidence" value="ECO:0007669"/>
    <property type="project" value="UniProtKB-KW"/>
</dbReference>
<dbReference type="FunFam" id="3.40.50.300:FF:000108">
    <property type="entry name" value="ATP-dependent RNA helicase RhlE"/>
    <property type="match status" value="1"/>
</dbReference>
<dbReference type="RefSeq" id="WP_065974514.1">
    <property type="nucleotide sequence ID" value="NZ_LWRY01000308.1"/>
</dbReference>
<evidence type="ECO:0000259" key="13">
    <source>
        <dbReference type="PROSITE" id="PS51192"/>
    </source>
</evidence>
<gene>
    <name evidence="16" type="ORF">A6M23_20510</name>
</gene>
<dbReference type="GO" id="GO:0042255">
    <property type="term" value="P:ribosome assembly"/>
    <property type="evidence" value="ECO:0007669"/>
    <property type="project" value="UniProtKB-ARBA"/>
</dbReference>
<dbReference type="InterPro" id="IPR000629">
    <property type="entry name" value="RNA-helicase_DEAD-box_CS"/>
</dbReference>
<dbReference type="GO" id="GO:0005524">
    <property type="term" value="F:ATP binding"/>
    <property type="evidence" value="ECO:0007669"/>
    <property type="project" value="UniProtKB-KW"/>
</dbReference>
<dbReference type="Gene3D" id="3.40.50.300">
    <property type="entry name" value="P-loop containing nucleotide triphosphate hydrolases"/>
    <property type="match status" value="2"/>
</dbReference>
<evidence type="ECO:0000256" key="1">
    <source>
        <dbReference type="ARBA" id="ARBA00012552"/>
    </source>
</evidence>
<dbReference type="SMART" id="SM00487">
    <property type="entry name" value="DEXDc"/>
    <property type="match status" value="1"/>
</dbReference>
<feature type="domain" description="Helicase ATP-binding" evidence="13">
    <location>
        <begin position="34"/>
        <end position="211"/>
    </location>
</feature>
<dbReference type="OrthoDB" id="5291130at2"/>
<evidence type="ECO:0000313" key="17">
    <source>
        <dbReference type="Proteomes" id="UP000095008"/>
    </source>
</evidence>
<evidence type="ECO:0000256" key="8">
    <source>
        <dbReference type="ARBA" id="ARBA00047984"/>
    </source>
</evidence>